<evidence type="ECO:0000313" key="3">
    <source>
        <dbReference type="Proteomes" id="UP000886523"/>
    </source>
</evidence>
<feature type="compositionally biased region" description="Basic and acidic residues" evidence="1">
    <location>
        <begin position="101"/>
        <end position="115"/>
    </location>
</feature>
<feature type="region of interest" description="Disordered" evidence="1">
    <location>
        <begin position="1"/>
        <end position="152"/>
    </location>
</feature>
<feature type="compositionally biased region" description="Basic and acidic residues" evidence="1">
    <location>
        <begin position="128"/>
        <end position="142"/>
    </location>
</feature>
<gene>
    <name evidence="2" type="ORF">BS47DRAFT_1357158</name>
</gene>
<dbReference type="AlphaFoldDB" id="A0A9P6BAI0"/>
<proteinExistence type="predicted"/>
<dbReference type="Proteomes" id="UP000886523">
    <property type="component" value="Unassembled WGS sequence"/>
</dbReference>
<organism evidence="2 3">
    <name type="scientific">Hydnum rufescens UP504</name>
    <dbReference type="NCBI Taxonomy" id="1448309"/>
    <lineage>
        <taxon>Eukaryota</taxon>
        <taxon>Fungi</taxon>
        <taxon>Dikarya</taxon>
        <taxon>Basidiomycota</taxon>
        <taxon>Agaricomycotina</taxon>
        <taxon>Agaricomycetes</taxon>
        <taxon>Cantharellales</taxon>
        <taxon>Hydnaceae</taxon>
        <taxon>Hydnum</taxon>
    </lineage>
</organism>
<accession>A0A9P6BAI0</accession>
<sequence length="152" mass="16922">MTDEIRYHTPTAVGLSSMHETPPNKNTDGKPMCAATRNPIQEPATASQNEYHTPASAGVWYYKDSNSSPQNDDLRPATCPNDPPNGESSSPAPCTTHPPKRREDAGVRHKPDKTVDTINIHNIVFGEKSPEKEQHRPLESNRHLRPPFRQPP</sequence>
<evidence type="ECO:0000313" key="2">
    <source>
        <dbReference type="EMBL" id="KAF9520743.1"/>
    </source>
</evidence>
<name>A0A9P6BAI0_9AGAM</name>
<keyword evidence="3" id="KW-1185">Reference proteome</keyword>
<evidence type="ECO:0000256" key="1">
    <source>
        <dbReference type="SAM" id="MobiDB-lite"/>
    </source>
</evidence>
<reference evidence="2" key="1">
    <citation type="journal article" date="2020" name="Nat. Commun.">
        <title>Large-scale genome sequencing of mycorrhizal fungi provides insights into the early evolution of symbiotic traits.</title>
        <authorList>
            <person name="Miyauchi S."/>
            <person name="Kiss E."/>
            <person name="Kuo A."/>
            <person name="Drula E."/>
            <person name="Kohler A."/>
            <person name="Sanchez-Garcia M."/>
            <person name="Morin E."/>
            <person name="Andreopoulos B."/>
            <person name="Barry K.W."/>
            <person name="Bonito G."/>
            <person name="Buee M."/>
            <person name="Carver A."/>
            <person name="Chen C."/>
            <person name="Cichocki N."/>
            <person name="Clum A."/>
            <person name="Culley D."/>
            <person name="Crous P.W."/>
            <person name="Fauchery L."/>
            <person name="Girlanda M."/>
            <person name="Hayes R.D."/>
            <person name="Keri Z."/>
            <person name="LaButti K."/>
            <person name="Lipzen A."/>
            <person name="Lombard V."/>
            <person name="Magnuson J."/>
            <person name="Maillard F."/>
            <person name="Murat C."/>
            <person name="Nolan M."/>
            <person name="Ohm R.A."/>
            <person name="Pangilinan J."/>
            <person name="Pereira M.F."/>
            <person name="Perotto S."/>
            <person name="Peter M."/>
            <person name="Pfister S."/>
            <person name="Riley R."/>
            <person name="Sitrit Y."/>
            <person name="Stielow J.B."/>
            <person name="Szollosi G."/>
            <person name="Zifcakova L."/>
            <person name="Stursova M."/>
            <person name="Spatafora J.W."/>
            <person name="Tedersoo L."/>
            <person name="Vaario L.M."/>
            <person name="Yamada A."/>
            <person name="Yan M."/>
            <person name="Wang P."/>
            <person name="Xu J."/>
            <person name="Bruns T."/>
            <person name="Baldrian P."/>
            <person name="Vilgalys R."/>
            <person name="Dunand C."/>
            <person name="Henrissat B."/>
            <person name="Grigoriev I.V."/>
            <person name="Hibbett D."/>
            <person name="Nagy L.G."/>
            <person name="Martin F.M."/>
        </authorList>
    </citation>
    <scope>NUCLEOTIDE SEQUENCE</scope>
    <source>
        <strain evidence="2">UP504</strain>
    </source>
</reference>
<protein>
    <submittedName>
        <fullName evidence="2">Uncharacterized protein</fullName>
    </submittedName>
</protein>
<comment type="caution">
    <text evidence="2">The sequence shown here is derived from an EMBL/GenBank/DDBJ whole genome shotgun (WGS) entry which is preliminary data.</text>
</comment>
<dbReference type="EMBL" id="MU128910">
    <property type="protein sequence ID" value="KAF9520743.1"/>
    <property type="molecule type" value="Genomic_DNA"/>
</dbReference>